<protein>
    <recommendedName>
        <fullName evidence="4">DUF1090 domain-containing protein</fullName>
    </recommendedName>
</protein>
<proteinExistence type="predicted"/>
<sequence>MKILITIAITCLFVSSASLASTKKDKKCHKTQTKIEKLQKKMRSESYTTKKSRTYHDKLNKLYKQQFKYCF</sequence>
<evidence type="ECO:0000256" key="1">
    <source>
        <dbReference type="SAM" id="SignalP"/>
    </source>
</evidence>
<evidence type="ECO:0000313" key="3">
    <source>
        <dbReference type="Proteomes" id="UP000241771"/>
    </source>
</evidence>
<keyword evidence="1" id="KW-0732">Signal</keyword>
<comment type="caution">
    <text evidence="2">The sequence shown here is derived from an EMBL/GenBank/DDBJ whole genome shotgun (WGS) entry which is preliminary data.</text>
</comment>
<organism evidence="2 3">
    <name type="scientific">Photobacterium sanctipauli</name>
    <dbReference type="NCBI Taxonomy" id="1342794"/>
    <lineage>
        <taxon>Bacteria</taxon>
        <taxon>Pseudomonadati</taxon>
        <taxon>Pseudomonadota</taxon>
        <taxon>Gammaproteobacteria</taxon>
        <taxon>Vibrionales</taxon>
        <taxon>Vibrionaceae</taxon>
        <taxon>Photobacterium</taxon>
    </lineage>
</organism>
<reference evidence="2 3" key="1">
    <citation type="submission" date="2018-01" db="EMBL/GenBank/DDBJ databases">
        <title>Whole genome sequencing of Histamine producing bacteria.</title>
        <authorList>
            <person name="Butler K."/>
        </authorList>
    </citation>
    <scope>NUCLEOTIDE SEQUENCE [LARGE SCALE GENOMIC DNA]</scope>
    <source>
        <strain evidence="2 3">DSM 100436</strain>
    </source>
</reference>
<keyword evidence="3" id="KW-1185">Reference proteome</keyword>
<dbReference type="EMBL" id="PYMA01000004">
    <property type="protein sequence ID" value="PSW20218.1"/>
    <property type="molecule type" value="Genomic_DNA"/>
</dbReference>
<feature type="chain" id="PRO_5015518339" description="DUF1090 domain-containing protein" evidence="1">
    <location>
        <begin position="21"/>
        <end position="71"/>
    </location>
</feature>
<evidence type="ECO:0008006" key="4">
    <source>
        <dbReference type="Google" id="ProtNLM"/>
    </source>
</evidence>
<feature type="signal peptide" evidence="1">
    <location>
        <begin position="1"/>
        <end position="20"/>
    </location>
</feature>
<dbReference type="AlphaFoldDB" id="A0A2T3NVG7"/>
<evidence type="ECO:0000313" key="2">
    <source>
        <dbReference type="EMBL" id="PSW20218.1"/>
    </source>
</evidence>
<dbReference type="Proteomes" id="UP000241771">
    <property type="component" value="Unassembled WGS sequence"/>
</dbReference>
<name>A0A2T3NVG7_9GAMM</name>
<accession>A0A2T3NVG7</accession>
<gene>
    <name evidence="2" type="ORF">C9I98_09185</name>
</gene>